<feature type="non-terminal residue" evidence="1">
    <location>
        <position position="153"/>
    </location>
</feature>
<evidence type="ECO:0000313" key="1">
    <source>
        <dbReference type="EMBL" id="CDF63918.1"/>
    </source>
</evidence>
<reference evidence="1" key="1">
    <citation type="submission" date="2013-03" db="EMBL/GenBank/DDBJ databases">
        <title>Morphological and molecular characterization of Tuber bellonae in Italy.</title>
        <authorList>
            <person name="Mang S.M."/>
            <person name="Zotta T."/>
            <person name="Camele I."/>
            <person name="Rana G.L."/>
        </authorList>
    </citation>
    <scope>NUCLEOTIDE SEQUENCE</scope>
    <source>
        <strain evidence="1">I</strain>
        <tissue evidence="1">Ascocarp</tissue>
    </source>
</reference>
<dbReference type="EMBL" id="HF947926">
    <property type="protein sequence ID" value="CDF63918.1"/>
    <property type="molecule type" value="Genomic_DNA"/>
</dbReference>
<dbReference type="AlphaFoldDB" id="A0A0H5BMX4"/>
<gene>
    <name evidence="1" type="primary">beta tubulin</name>
</gene>
<proteinExistence type="predicted"/>
<protein>
    <submittedName>
        <fullName evidence="1">Beta tubulin protein</fullName>
    </submittedName>
</protein>
<feature type="non-terminal residue" evidence="1">
    <location>
        <position position="1"/>
    </location>
</feature>
<organism evidence="1">
    <name type="scientific">Tuber bellonae</name>
    <dbReference type="NCBI Taxonomy" id="1341929"/>
    <lineage>
        <taxon>Eukaryota</taxon>
        <taxon>Fungi</taxon>
        <taxon>Dikarya</taxon>
        <taxon>Ascomycota</taxon>
        <taxon>Pezizomycotina</taxon>
        <taxon>Pezizomycetes</taxon>
        <taxon>Pezizales</taxon>
        <taxon>Tuberaceae</taxon>
        <taxon>Tuber</taxon>
    </lineage>
</organism>
<accession>A0A0H5BMX4</accession>
<name>A0A0H5BMX4_9PEZI</name>
<sequence length="153" mass="17834">SDPCSIWPVELVSFHYFKKIVGGDLGRVWTQWVWCAPYRLLPILNIWSWMFYKHLPVTTERVDLQLERKSVCSIRLVYAYTYFQFRSHLSPSVPLCLWKQILSPCCVARLGTRHHGRCSELAPSETSCRPDHFVFAHSSARNNWAKGHYAAGY</sequence>